<evidence type="ECO:0000256" key="2">
    <source>
        <dbReference type="SAM" id="SignalP"/>
    </source>
</evidence>
<reference evidence="6 7" key="1">
    <citation type="submission" date="2018-11" db="EMBL/GenBank/DDBJ databases">
        <title>Genome sequencing of Paenibacillus sp. KCOM 3021 (= ChDC PVNT-B20).</title>
        <authorList>
            <person name="Kook J.-K."/>
            <person name="Park S.-N."/>
            <person name="Lim Y.K."/>
        </authorList>
    </citation>
    <scope>NUCLEOTIDE SEQUENCE [LARGE SCALE GENOMIC DNA]</scope>
    <source>
        <strain evidence="6 7">KCOM 3021</strain>
    </source>
</reference>
<dbReference type="PROSITE" id="PS51257">
    <property type="entry name" value="PROKAR_LIPOPROTEIN"/>
    <property type="match status" value="1"/>
</dbReference>
<dbReference type="GO" id="GO:0015562">
    <property type="term" value="F:efflux transmembrane transporter activity"/>
    <property type="evidence" value="ECO:0007669"/>
    <property type="project" value="TreeGrafter"/>
</dbReference>
<dbReference type="PANTHER" id="PTHR30469">
    <property type="entry name" value="MULTIDRUG RESISTANCE PROTEIN MDTA"/>
    <property type="match status" value="1"/>
</dbReference>
<keyword evidence="7" id="KW-1185">Reference proteome</keyword>
<dbReference type="NCBIfam" id="TIGR01730">
    <property type="entry name" value="RND_mfp"/>
    <property type="match status" value="1"/>
</dbReference>
<proteinExistence type="inferred from homology"/>
<dbReference type="Pfam" id="PF25989">
    <property type="entry name" value="YknX_C"/>
    <property type="match status" value="1"/>
</dbReference>
<feature type="domain" description="Multidrug resistance protein MdtA-like barrel-sandwich hybrid" evidence="3">
    <location>
        <begin position="72"/>
        <end position="186"/>
    </location>
</feature>
<dbReference type="AlphaFoldDB" id="A0A3P3TXQ5"/>
<dbReference type="Gene3D" id="2.40.50.100">
    <property type="match status" value="2"/>
</dbReference>
<dbReference type="Proteomes" id="UP000267017">
    <property type="component" value="Unassembled WGS sequence"/>
</dbReference>
<dbReference type="EMBL" id="RRCN01000001">
    <property type="protein sequence ID" value="RRJ62887.1"/>
    <property type="molecule type" value="Genomic_DNA"/>
</dbReference>
<dbReference type="InterPro" id="IPR058625">
    <property type="entry name" value="MdtA-like_BSH"/>
</dbReference>
<dbReference type="Pfam" id="PF25954">
    <property type="entry name" value="Beta-barrel_RND_2"/>
    <property type="match status" value="1"/>
</dbReference>
<comment type="similarity">
    <text evidence="1">Belongs to the membrane fusion protein (MFP) (TC 8.A.1) family.</text>
</comment>
<evidence type="ECO:0000259" key="3">
    <source>
        <dbReference type="Pfam" id="PF25917"/>
    </source>
</evidence>
<sequence>MRNNRWIKIMMGCALLAVGGMALAGCSAPQQAPTEVQKVVQKPSVKISEVQKRSIGAPQETVAEVTASDQRDVVVKASGDVLRALKDRGNQVKQGELLFELDPADVLLQKQKAEIGLRTAQKNLKDGQFAGTNDPDALQPLKDQIQVAQIDIEQINRTLDNYKVTAPISGILTDFSIEPGMTVNQGIVGKIQRINPVKIKANITEENAKLLKGKKELSFYATDKPGQLYKGKIVYFSDIMDTMNRTYELELQADNAKLELKPGTKVQLRLTDEAEQEVLTIPTTAIIREESNTYVYIFSGGKAEKRQVELGRLNELYQEVIKGLSLGDQVVVSGQHQLKDKQEVEAVPAK</sequence>
<dbReference type="InterPro" id="IPR058792">
    <property type="entry name" value="Beta-barrel_RND_2"/>
</dbReference>
<dbReference type="RefSeq" id="WP_128630772.1">
    <property type="nucleotide sequence ID" value="NZ_RRCN01000001.1"/>
</dbReference>
<dbReference type="SUPFAM" id="SSF111369">
    <property type="entry name" value="HlyD-like secretion proteins"/>
    <property type="match status" value="1"/>
</dbReference>
<dbReference type="OrthoDB" id="1633529at2"/>
<feature type="domain" description="YknX-like C-terminal permuted SH3-like" evidence="5">
    <location>
        <begin position="278"/>
        <end position="345"/>
    </location>
</feature>
<evidence type="ECO:0000259" key="5">
    <source>
        <dbReference type="Pfam" id="PF25989"/>
    </source>
</evidence>
<accession>A0A3P3TXQ5</accession>
<feature type="domain" description="CusB-like beta-barrel" evidence="4">
    <location>
        <begin position="199"/>
        <end position="273"/>
    </location>
</feature>
<evidence type="ECO:0000256" key="1">
    <source>
        <dbReference type="ARBA" id="ARBA00009477"/>
    </source>
</evidence>
<dbReference type="Gene3D" id="2.40.420.20">
    <property type="match status" value="1"/>
</dbReference>
<comment type="caution">
    <text evidence="6">The sequence shown here is derived from an EMBL/GenBank/DDBJ whole genome shotgun (WGS) entry which is preliminary data.</text>
</comment>
<dbReference type="Pfam" id="PF25917">
    <property type="entry name" value="BSH_RND"/>
    <property type="match status" value="1"/>
</dbReference>
<feature type="chain" id="PRO_5018050901" evidence="2">
    <location>
        <begin position="25"/>
        <end position="350"/>
    </location>
</feature>
<organism evidence="6 7">
    <name type="scientific">Paenibacillus oralis</name>
    <dbReference type="NCBI Taxonomy" id="2490856"/>
    <lineage>
        <taxon>Bacteria</taxon>
        <taxon>Bacillati</taxon>
        <taxon>Bacillota</taxon>
        <taxon>Bacilli</taxon>
        <taxon>Bacillales</taxon>
        <taxon>Paenibacillaceae</taxon>
        <taxon>Paenibacillus</taxon>
    </lineage>
</organism>
<name>A0A3P3TXQ5_9BACL</name>
<protein>
    <submittedName>
        <fullName evidence="6">Efflux RND transporter periplasmic adaptor subunit</fullName>
    </submittedName>
</protein>
<dbReference type="InterPro" id="IPR006143">
    <property type="entry name" value="RND_pump_MFP"/>
</dbReference>
<dbReference type="Gene3D" id="1.10.287.470">
    <property type="entry name" value="Helix hairpin bin"/>
    <property type="match status" value="1"/>
</dbReference>
<feature type="signal peptide" evidence="2">
    <location>
        <begin position="1"/>
        <end position="24"/>
    </location>
</feature>
<evidence type="ECO:0000259" key="4">
    <source>
        <dbReference type="Pfam" id="PF25954"/>
    </source>
</evidence>
<gene>
    <name evidence="6" type="ORF">EHV15_07995</name>
</gene>
<dbReference type="Gene3D" id="2.40.30.170">
    <property type="match status" value="1"/>
</dbReference>
<keyword evidence="2" id="KW-0732">Signal</keyword>
<dbReference type="GO" id="GO:1990281">
    <property type="term" value="C:efflux pump complex"/>
    <property type="evidence" value="ECO:0007669"/>
    <property type="project" value="TreeGrafter"/>
</dbReference>
<evidence type="ECO:0000313" key="6">
    <source>
        <dbReference type="EMBL" id="RRJ62887.1"/>
    </source>
</evidence>
<dbReference type="InterPro" id="IPR058637">
    <property type="entry name" value="YknX-like_C"/>
</dbReference>
<evidence type="ECO:0000313" key="7">
    <source>
        <dbReference type="Proteomes" id="UP000267017"/>
    </source>
</evidence>